<accession>A0A543IGQ2</accession>
<evidence type="ECO:0000313" key="3">
    <source>
        <dbReference type="Proteomes" id="UP000316706"/>
    </source>
</evidence>
<protein>
    <submittedName>
        <fullName evidence="2">Enoyl-CoA hydratase</fullName>
    </submittedName>
</protein>
<dbReference type="AlphaFoldDB" id="A0A543IGQ2"/>
<name>A0A543IGQ2_9ACTN</name>
<dbReference type="PANTHER" id="PTHR42964">
    <property type="entry name" value="ENOYL-COA HYDRATASE"/>
    <property type="match status" value="1"/>
</dbReference>
<comment type="caution">
    <text evidence="2">The sequence shown here is derived from an EMBL/GenBank/DDBJ whole genome shotgun (WGS) entry which is preliminary data.</text>
</comment>
<dbReference type="InterPro" id="IPR001753">
    <property type="entry name" value="Enoyl-CoA_hydra/iso"/>
</dbReference>
<sequence length="250" mass="26137">MYDLPMPITVTSEHAGRVARVTFDNSARGNCVDTALLRGLTEALEAAAADPSHDVIRLEMAGAHFCGGWDTASFADLADQTAQAVADQLRAGDALLDRIRRLPVPVVAGVRGRVIGFGVGLLSAVHLPVAATETQAYLPEARFGFAPAGVGHVVTQRMSRAQAYALLCGFTKATGRQLHSWGLVSHVVEPAADLDAAVDEVIGELLAVPGDTLRAVVEVVESSLSTGRPDRAYEVSARTIVSAGRNGGTS</sequence>
<dbReference type="Gene3D" id="3.90.226.10">
    <property type="entry name" value="2-enoyl-CoA Hydratase, Chain A, domain 1"/>
    <property type="match status" value="1"/>
</dbReference>
<keyword evidence="3" id="KW-1185">Reference proteome</keyword>
<dbReference type="Pfam" id="PF00378">
    <property type="entry name" value="ECH_1"/>
    <property type="match status" value="1"/>
</dbReference>
<dbReference type="Proteomes" id="UP000316706">
    <property type="component" value="Unassembled WGS sequence"/>
</dbReference>
<dbReference type="EMBL" id="VFPO01000001">
    <property type="protein sequence ID" value="TQM69700.1"/>
    <property type="molecule type" value="Genomic_DNA"/>
</dbReference>
<dbReference type="CDD" id="cd06558">
    <property type="entry name" value="crotonase-like"/>
    <property type="match status" value="1"/>
</dbReference>
<reference evidence="2 3" key="1">
    <citation type="submission" date="2019-06" db="EMBL/GenBank/DDBJ databases">
        <title>Sequencing the genomes of 1000 actinobacteria strains.</title>
        <authorList>
            <person name="Klenk H.-P."/>
        </authorList>
    </citation>
    <scope>NUCLEOTIDE SEQUENCE [LARGE SCALE GENOMIC DNA]</scope>
    <source>
        <strain evidence="2 3">DSM 45043</strain>
    </source>
</reference>
<organism evidence="2 3">
    <name type="scientific">Actinomadura hallensis</name>
    <dbReference type="NCBI Taxonomy" id="337895"/>
    <lineage>
        <taxon>Bacteria</taxon>
        <taxon>Bacillati</taxon>
        <taxon>Actinomycetota</taxon>
        <taxon>Actinomycetes</taxon>
        <taxon>Streptosporangiales</taxon>
        <taxon>Thermomonosporaceae</taxon>
        <taxon>Actinomadura</taxon>
    </lineage>
</organism>
<gene>
    <name evidence="2" type="ORF">FHX41_3404</name>
</gene>
<evidence type="ECO:0000313" key="2">
    <source>
        <dbReference type="EMBL" id="TQM69700.1"/>
    </source>
</evidence>
<dbReference type="InterPro" id="IPR029045">
    <property type="entry name" value="ClpP/crotonase-like_dom_sf"/>
</dbReference>
<dbReference type="SUPFAM" id="SSF52096">
    <property type="entry name" value="ClpP/crotonase"/>
    <property type="match status" value="1"/>
</dbReference>
<dbReference type="PANTHER" id="PTHR42964:SF1">
    <property type="entry name" value="POLYKETIDE BIOSYNTHESIS ENOYL-COA HYDRATASE PKSH-RELATED"/>
    <property type="match status" value="1"/>
</dbReference>
<comment type="similarity">
    <text evidence="1">Belongs to the enoyl-CoA hydratase/isomerase family.</text>
</comment>
<proteinExistence type="inferred from homology"/>
<evidence type="ECO:0000256" key="1">
    <source>
        <dbReference type="ARBA" id="ARBA00005254"/>
    </source>
</evidence>
<dbReference type="GO" id="GO:0003824">
    <property type="term" value="F:catalytic activity"/>
    <property type="evidence" value="ECO:0007669"/>
    <property type="project" value="UniProtKB-ARBA"/>
</dbReference>
<dbReference type="InterPro" id="IPR051683">
    <property type="entry name" value="Enoyl-CoA_Hydratase/Isomerase"/>
</dbReference>